<evidence type="ECO:0000256" key="1">
    <source>
        <dbReference type="SAM" id="MobiDB-lite"/>
    </source>
</evidence>
<protein>
    <recommendedName>
        <fullName evidence="4">Integrase core domain containing protein</fullName>
    </recommendedName>
</protein>
<evidence type="ECO:0008006" key="4">
    <source>
        <dbReference type="Google" id="ProtNLM"/>
    </source>
</evidence>
<dbReference type="EnsemblPlants" id="PGSC0003DMT400092867">
    <property type="protein sequence ID" value="PGSC0003DMT400092867"/>
    <property type="gene ID" value="PGSC0003DMG400042438"/>
</dbReference>
<accession>M1DQQ6</accession>
<organism evidence="2 3">
    <name type="scientific">Solanum tuberosum</name>
    <name type="common">Potato</name>
    <dbReference type="NCBI Taxonomy" id="4113"/>
    <lineage>
        <taxon>Eukaryota</taxon>
        <taxon>Viridiplantae</taxon>
        <taxon>Streptophyta</taxon>
        <taxon>Embryophyta</taxon>
        <taxon>Tracheophyta</taxon>
        <taxon>Spermatophyta</taxon>
        <taxon>Magnoliopsida</taxon>
        <taxon>eudicotyledons</taxon>
        <taxon>Gunneridae</taxon>
        <taxon>Pentapetalae</taxon>
        <taxon>asterids</taxon>
        <taxon>lamiids</taxon>
        <taxon>Solanales</taxon>
        <taxon>Solanaceae</taxon>
        <taxon>Solanoideae</taxon>
        <taxon>Solaneae</taxon>
        <taxon>Solanum</taxon>
    </lineage>
</organism>
<dbReference type="Gramene" id="PGSC0003DMT400092867">
    <property type="protein sequence ID" value="PGSC0003DMT400092867"/>
    <property type="gene ID" value="PGSC0003DMG400042438"/>
</dbReference>
<evidence type="ECO:0000313" key="3">
    <source>
        <dbReference type="Proteomes" id="UP000011115"/>
    </source>
</evidence>
<name>M1DQQ6_SOLTU</name>
<dbReference type="PaxDb" id="4113-PGSC0003DMT400092867"/>
<feature type="region of interest" description="Disordered" evidence="1">
    <location>
        <begin position="186"/>
        <end position="216"/>
    </location>
</feature>
<dbReference type="Proteomes" id="UP000011115">
    <property type="component" value="Unassembled WGS sequence"/>
</dbReference>
<dbReference type="AlphaFoldDB" id="M1DQQ6"/>
<proteinExistence type="predicted"/>
<evidence type="ECO:0000313" key="2">
    <source>
        <dbReference type="EnsemblPlants" id="PGSC0003DMT400092867"/>
    </source>
</evidence>
<reference evidence="2" key="2">
    <citation type="submission" date="2015-06" db="UniProtKB">
        <authorList>
            <consortium name="EnsemblPlants"/>
        </authorList>
    </citation>
    <scope>IDENTIFICATION</scope>
    <source>
        <strain evidence="2">DM1-3 516 R44</strain>
    </source>
</reference>
<dbReference type="HOGENOM" id="CLU_028647_6_0_1"/>
<keyword evidence="3" id="KW-1185">Reference proteome</keyword>
<dbReference type="InParanoid" id="M1DQQ6"/>
<sequence length="216" mass="23450">MYNLANDRDGKQNLQKQVWCKGLRTSSTACKLTYGPSMSTVNPRVLARPAPDTNLSSIRAELDSLQVDVDVILEIPANEPEHALMVLSEDTILNALFRVDAETHNDTTCARGKKHHFSHSSKIVNNAQTRKRERKKEEQARRSSILDEELRQKRVLEAAAGASSSVPVRIDVSTTDGAVRVADNTTDGGVLIDAGPTEGDPSVDLAGSGYPETPAC</sequence>
<reference evidence="3" key="1">
    <citation type="journal article" date="2011" name="Nature">
        <title>Genome sequence and analysis of the tuber crop potato.</title>
        <authorList>
            <consortium name="The Potato Genome Sequencing Consortium"/>
        </authorList>
    </citation>
    <scope>NUCLEOTIDE SEQUENCE [LARGE SCALE GENOMIC DNA]</scope>
    <source>
        <strain evidence="3">cv. DM1-3 516 R44</strain>
    </source>
</reference>